<evidence type="ECO:0000256" key="1">
    <source>
        <dbReference type="SAM" id="MobiDB-lite"/>
    </source>
</evidence>
<proteinExistence type="predicted"/>
<dbReference type="AlphaFoldDB" id="A0A433QKM5"/>
<protein>
    <submittedName>
        <fullName evidence="2">Uncharacterized protein</fullName>
    </submittedName>
</protein>
<feature type="region of interest" description="Disordered" evidence="1">
    <location>
        <begin position="118"/>
        <end position="162"/>
    </location>
</feature>
<evidence type="ECO:0000313" key="2">
    <source>
        <dbReference type="EMBL" id="RUS30315.1"/>
    </source>
</evidence>
<feature type="compositionally biased region" description="Acidic residues" evidence="1">
    <location>
        <begin position="125"/>
        <end position="149"/>
    </location>
</feature>
<comment type="caution">
    <text evidence="2">The sequence shown here is derived from an EMBL/GenBank/DDBJ whole genome shotgun (WGS) entry which is preliminary data.</text>
</comment>
<reference evidence="2 3" key="1">
    <citation type="journal article" date="2018" name="New Phytol.">
        <title>Phylogenomics of Endogonaceae and evolution of mycorrhizas within Mucoromycota.</title>
        <authorList>
            <person name="Chang Y."/>
            <person name="Desiro A."/>
            <person name="Na H."/>
            <person name="Sandor L."/>
            <person name="Lipzen A."/>
            <person name="Clum A."/>
            <person name="Barry K."/>
            <person name="Grigoriev I.V."/>
            <person name="Martin F.M."/>
            <person name="Stajich J.E."/>
            <person name="Smith M.E."/>
            <person name="Bonito G."/>
            <person name="Spatafora J.W."/>
        </authorList>
    </citation>
    <scope>NUCLEOTIDE SEQUENCE [LARGE SCALE GENOMIC DNA]</scope>
    <source>
        <strain evidence="2 3">AD002</strain>
    </source>
</reference>
<accession>A0A433QKM5</accession>
<gene>
    <name evidence="2" type="ORF">BC938DRAFT_479568</name>
</gene>
<name>A0A433QKM5_9FUNG</name>
<dbReference type="EMBL" id="RBNJ01004021">
    <property type="protein sequence ID" value="RUS30315.1"/>
    <property type="molecule type" value="Genomic_DNA"/>
</dbReference>
<keyword evidence="3" id="KW-1185">Reference proteome</keyword>
<dbReference type="Proteomes" id="UP000274822">
    <property type="component" value="Unassembled WGS sequence"/>
</dbReference>
<sequence>MIACLFYFQVNMSKQELQRESNVNWILSSPDPTPLAFFRLIHPTHRIRAIEKYKMAFAQALRMSEDGARLRKVKNDISVSRSIHDTNVNIQKKFNSGVDNWISHYHRAYIWLTRANDVNDKGGDNESDEEGGEEGGENDAGEDCADSSEDNGGAIKTSGNDSDNAFVKRLEARNPSVHTRHWTLSSGTDVRKVLADYVQTIPDSQKCSSLAYWGILDLTEEHSETKGLFSAKDWTEMVNQFNDDVKLSRSKISKAMCQFFDEVHQVARHGITPEVMGEKYGVTLSADDQRDINDVKLAVMTYAENLGDVDLPVSESSFDNSFPNMLTRRFLDRTELKMDV</sequence>
<evidence type="ECO:0000313" key="3">
    <source>
        <dbReference type="Proteomes" id="UP000274822"/>
    </source>
</evidence>
<organism evidence="2 3">
    <name type="scientific">Jimgerdemannia flammicorona</name>
    <dbReference type="NCBI Taxonomy" id="994334"/>
    <lineage>
        <taxon>Eukaryota</taxon>
        <taxon>Fungi</taxon>
        <taxon>Fungi incertae sedis</taxon>
        <taxon>Mucoromycota</taxon>
        <taxon>Mucoromycotina</taxon>
        <taxon>Endogonomycetes</taxon>
        <taxon>Endogonales</taxon>
        <taxon>Endogonaceae</taxon>
        <taxon>Jimgerdemannia</taxon>
    </lineage>
</organism>